<protein>
    <submittedName>
        <fullName evidence="2">Acyl carrier protein</fullName>
    </submittedName>
</protein>
<dbReference type="Gene3D" id="1.10.1200.10">
    <property type="entry name" value="ACP-like"/>
    <property type="match status" value="1"/>
</dbReference>
<feature type="domain" description="Carrier" evidence="1">
    <location>
        <begin position="2"/>
        <end position="83"/>
    </location>
</feature>
<proteinExistence type="predicted"/>
<evidence type="ECO:0000313" key="2">
    <source>
        <dbReference type="EMBL" id="WTY94205.1"/>
    </source>
</evidence>
<dbReference type="AlphaFoldDB" id="A0AAU3GQT9"/>
<reference evidence="2" key="1">
    <citation type="submission" date="2022-10" db="EMBL/GenBank/DDBJ databases">
        <title>The complete genomes of actinobacterial strains from the NBC collection.</title>
        <authorList>
            <person name="Joergensen T.S."/>
            <person name="Alvarez Arevalo M."/>
            <person name="Sterndorff E.B."/>
            <person name="Faurdal D."/>
            <person name="Vuksanovic O."/>
            <person name="Mourched A.-S."/>
            <person name="Charusanti P."/>
            <person name="Shaw S."/>
            <person name="Blin K."/>
            <person name="Weber T."/>
        </authorList>
    </citation>
    <scope>NUCLEOTIDE SEQUENCE</scope>
    <source>
        <strain evidence="2">NBC_01401</strain>
    </source>
</reference>
<dbReference type="InterPro" id="IPR036736">
    <property type="entry name" value="ACP-like_sf"/>
</dbReference>
<dbReference type="Pfam" id="PF00550">
    <property type="entry name" value="PP-binding"/>
    <property type="match status" value="1"/>
</dbReference>
<accession>A0AAU3GQT9</accession>
<name>A0AAU3GQT9_9ACTN</name>
<dbReference type="InterPro" id="IPR009081">
    <property type="entry name" value="PP-bd_ACP"/>
</dbReference>
<sequence>MTVPTDRPTDVQASILAFIEAKTKTTLTPDVDIFAVGGLSSLFAMELVVHLEKTFGISITGADMRLDNFRTVASMVELVTRLGESTRA</sequence>
<dbReference type="SUPFAM" id="SSF47336">
    <property type="entry name" value="ACP-like"/>
    <property type="match status" value="1"/>
</dbReference>
<dbReference type="PROSITE" id="PS50075">
    <property type="entry name" value="CARRIER"/>
    <property type="match status" value="1"/>
</dbReference>
<organism evidence="2">
    <name type="scientific">Streptomyces sp. NBC_01401</name>
    <dbReference type="NCBI Taxonomy" id="2903854"/>
    <lineage>
        <taxon>Bacteria</taxon>
        <taxon>Bacillati</taxon>
        <taxon>Actinomycetota</taxon>
        <taxon>Actinomycetes</taxon>
        <taxon>Kitasatosporales</taxon>
        <taxon>Streptomycetaceae</taxon>
        <taxon>Streptomyces</taxon>
    </lineage>
</organism>
<evidence type="ECO:0000259" key="1">
    <source>
        <dbReference type="PROSITE" id="PS50075"/>
    </source>
</evidence>
<dbReference type="EMBL" id="CP109535">
    <property type="protein sequence ID" value="WTY94205.1"/>
    <property type="molecule type" value="Genomic_DNA"/>
</dbReference>
<gene>
    <name evidence="2" type="ORF">OG626_04490</name>
</gene>